<evidence type="ECO:0000313" key="3">
    <source>
        <dbReference type="Proteomes" id="UP000310108"/>
    </source>
</evidence>
<dbReference type="OrthoDB" id="4267316at2759"/>
<feature type="region of interest" description="Disordered" evidence="1">
    <location>
        <begin position="506"/>
        <end position="525"/>
    </location>
</feature>
<keyword evidence="3" id="KW-1185">Reference proteome</keyword>
<sequence length="525" mass="59566">MSDHRNEGAPVNFVRRDVSVNSVKLSELLEQEAHQRYLEQELRRYNPGEKLTLYPRDPGVPHGHPDYSIPPEQDLPEGWIPYFDPTIEVSRQEEAQVEVLEVIAGGTRRGAQLLLCKVLKAPTPPPPPPDLPCYYKSFGVGMKLVLKVFDSVFFPEDWGWDWEQLAVPKDIRVDGRLSHQANVYHHLFSKGITGHPHIVPQFHGSWAMKFDVGGPETQWRCAGAVLIEYIEGTSMEALCDRDKDERMIPDTGFLSLPSSADGSLGVPFNNLANRLRVFRTLLNGLVSFLHTGSNLKTYNPQDAFLTLGNNGVDLTEPRVVILDYSHCVVWSHTIQSKIGRADEVKRKFPAVPSRLLLNKHPTERLPHPPHPAWVFNPITFSRFAGWFPSEWLDDEAGFERWVRDEFGEPVEGNYSIPKTLREAMDLAVADAVRLYAAERGIHPNDAYTVKDGSGRHRLGICFGEPDPMLLRDPDTFRRDAEHFREVQETITTQMSRKKLIIEELAREEASQDAKSGSDLEQSQQR</sequence>
<proteinExistence type="predicted"/>
<comment type="caution">
    <text evidence="2">The sequence shown here is derived from an EMBL/GenBank/DDBJ whole genome shotgun (WGS) entry which is preliminary data.</text>
</comment>
<protein>
    <submittedName>
        <fullName evidence="2">Uncharacterized protein</fullName>
    </submittedName>
</protein>
<feature type="compositionally biased region" description="Basic and acidic residues" evidence="1">
    <location>
        <begin position="506"/>
        <end position="517"/>
    </location>
</feature>
<dbReference type="AlphaFoldDB" id="A0A4U6XEY1"/>
<reference evidence="2 3" key="1">
    <citation type="journal article" date="2019" name="PLoS ONE">
        <title>Comparative genome analysis indicates high evolutionary potential of pathogenicity genes in Colletotrichum tanaceti.</title>
        <authorList>
            <person name="Lelwala R.V."/>
            <person name="Korhonen P.K."/>
            <person name="Young N.D."/>
            <person name="Scott J.B."/>
            <person name="Ades P.A."/>
            <person name="Gasser R.B."/>
            <person name="Taylor P.W.J."/>
        </authorList>
    </citation>
    <scope>NUCLEOTIDE SEQUENCE [LARGE SCALE GENOMIC DNA]</scope>
    <source>
        <strain evidence="2">BRIP57314</strain>
    </source>
</reference>
<evidence type="ECO:0000313" key="2">
    <source>
        <dbReference type="EMBL" id="TKW54410.1"/>
    </source>
</evidence>
<gene>
    <name evidence="2" type="ORF">CTA1_12859</name>
</gene>
<dbReference type="EMBL" id="PJEX01000139">
    <property type="protein sequence ID" value="TKW54410.1"/>
    <property type="molecule type" value="Genomic_DNA"/>
</dbReference>
<dbReference type="Proteomes" id="UP000310108">
    <property type="component" value="Unassembled WGS sequence"/>
</dbReference>
<evidence type="ECO:0000256" key="1">
    <source>
        <dbReference type="SAM" id="MobiDB-lite"/>
    </source>
</evidence>
<accession>A0A4U6XEY1</accession>
<organism evidence="2 3">
    <name type="scientific">Colletotrichum tanaceti</name>
    <dbReference type="NCBI Taxonomy" id="1306861"/>
    <lineage>
        <taxon>Eukaryota</taxon>
        <taxon>Fungi</taxon>
        <taxon>Dikarya</taxon>
        <taxon>Ascomycota</taxon>
        <taxon>Pezizomycotina</taxon>
        <taxon>Sordariomycetes</taxon>
        <taxon>Hypocreomycetidae</taxon>
        <taxon>Glomerellales</taxon>
        <taxon>Glomerellaceae</taxon>
        <taxon>Colletotrichum</taxon>
        <taxon>Colletotrichum destructivum species complex</taxon>
    </lineage>
</organism>
<name>A0A4U6XEY1_9PEZI</name>